<dbReference type="Proteomes" id="UP001596337">
    <property type="component" value="Unassembled WGS sequence"/>
</dbReference>
<protein>
    <submittedName>
        <fullName evidence="3">QsdR family transcriptional regulator</fullName>
    </submittedName>
</protein>
<dbReference type="InterPro" id="IPR041485">
    <property type="entry name" value="TetR_C_36"/>
</dbReference>
<feature type="region of interest" description="Disordered" evidence="1">
    <location>
        <begin position="1"/>
        <end position="27"/>
    </location>
</feature>
<evidence type="ECO:0000313" key="3">
    <source>
        <dbReference type="EMBL" id="MFC6867828.1"/>
    </source>
</evidence>
<evidence type="ECO:0000256" key="1">
    <source>
        <dbReference type="SAM" id="MobiDB-lite"/>
    </source>
</evidence>
<comment type="caution">
    <text evidence="3">The sequence shown here is derived from an EMBL/GenBank/DDBJ whole genome shotgun (WGS) entry which is preliminary data.</text>
</comment>
<gene>
    <name evidence="3" type="ORF">ACFQGD_11785</name>
</gene>
<organism evidence="3 4">
    <name type="scientific">Haloechinothrix salitolerans</name>
    <dbReference type="NCBI Taxonomy" id="926830"/>
    <lineage>
        <taxon>Bacteria</taxon>
        <taxon>Bacillati</taxon>
        <taxon>Actinomycetota</taxon>
        <taxon>Actinomycetes</taxon>
        <taxon>Pseudonocardiales</taxon>
        <taxon>Pseudonocardiaceae</taxon>
        <taxon>Haloechinothrix</taxon>
    </lineage>
</organism>
<evidence type="ECO:0000313" key="4">
    <source>
        <dbReference type="Proteomes" id="UP001596337"/>
    </source>
</evidence>
<proteinExistence type="predicted"/>
<dbReference type="Pfam" id="PF18598">
    <property type="entry name" value="TetR_C_36"/>
    <property type="match status" value="1"/>
</dbReference>
<accession>A0ABW2C018</accession>
<sequence>MVGPNGAKLERSGSGEGTQLSRQLRDATPKPDALTAFKLARRTFLAGEKVDMQHLLAELRVDRATLFRWVGNRDQLLAEVIWSLTEPTFHRAVAEANGTGPERIVDAITRFVRAVIDADFFVAYMRREQRRALRLLTTRATQFQHRLVAEIETFLAQEKAASGLSYPLPIHDLAYVITRIAESYVYADLITGEVPDADRAEAAFSALLGIGPGEHP</sequence>
<dbReference type="RefSeq" id="WP_345396442.1">
    <property type="nucleotide sequence ID" value="NZ_BAABLA010000025.1"/>
</dbReference>
<evidence type="ECO:0000259" key="2">
    <source>
        <dbReference type="Pfam" id="PF18598"/>
    </source>
</evidence>
<dbReference type="Gene3D" id="1.10.357.10">
    <property type="entry name" value="Tetracycline Repressor, domain 2"/>
    <property type="match status" value="1"/>
</dbReference>
<name>A0ABW2C018_9PSEU</name>
<dbReference type="EMBL" id="JBHSXX010000001">
    <property type="protein sequence ID" value="MFC6867828.1"/>
    <property type="molecule type" value="Genomic_DNA"/>
</dbReference>
<keyword evidence="4" id="KW-1185">Reference proteome</keyword>
<feature type="domain" description="QsdR TetR regulatory C-terminal" evidence="2">
    <location>
        <begin position="99"/>
        <end position="209"/>
    </location>
</feature>
<reference evidence="4" key="1">
    <citation type="journal article" date="2019" name="Int. J. Syst. Evol. Microbiol.">
        <title>The Global Catalogue of Microorganisms (GCM) 10K type strain sequencing project: providing services to taxonomists for standard genome sequencing and annotation.</title>
        <authorList>
            <consortium name="The Broad Institute Genomics Platform"/>
            <consortium name="The Broad Institute Genome Sequencing Center for Infectious Disease"/>
            <person name="Wu L."/>
            <person name="Ma J."/>
        </authorList>
    </citation>
    <scope>NUCLEOTIDE SEQUENCE [LARGE SCALE GENOMIC DNA]</scope>
    <source>
        <strain evidence="4">KCTC 32255</strain>
    </source>
</reference>